<evidence type="ECO:0000313" key="2">
    <source>
        <dbReference type="EMBL" id="SNT27546.1"/>
    </source>
</evidence>
<dbReference type="Pfam" id="PF12697">
    <property type="entry name" value="Abhydrolase_6"/>
    <property type="match status" value="1"/>
</dbReference>
<name>A0A239LA92_9BURK</name>
<dbReference type="InterPro" id="IPR050266">
    <property type="entry name" value="AB_hydrolase_sf"/>
</dbReference>
<dbReference type="PRINTS" id="PR00111">
    <property type="entry name" value="ABHYDROLASE"/>
</dbReference>
<proteinExistence type="predicted"/>
<reference evidence="2 3" key="1">
    <citation type="submission" date="2017-06" db="EMBL/GenBank/DDBJ databases">
        <authorList>
            <person name="Kim H.J."/>
            <person name="Triplett B.A."/>
        </authorList>
    </citation>
    <scope>NUCLEOTIDE SEQUENCE [LARGE SCALE GENOMIC DNA]</scope>
    <source>
        <strain evidence="2 3">U15</strain>
    </source>
</reference>
<dbReference type="AlphaFoldDB" id="A0A239LA92"/>
<feature type="domain" description="AB hydrolase-1" evidence="1">
    <location>
        <begin position="13"/>
        <end position="221"/>
    </location>
</feature>
<dbReference type="SUPFAM" id="SSF53474">
    <property type="entry name" value="alpha/beta-Hydrolases"/>
    <property type="match status" value="1"/>
</dbReference>
<dbReference type="PANTHER" id="PTHR43798:SF29">
    <property type="entry name" value="AB HYDROLASE-1 DOMAIN-CONTAINING PROTEIN"/>
    <property type="match status" value="1"/>
</dbReference>
<protein>
    <submittedName>
        <fullName evidence="2">Pimeloyl-ACP methyl ester carboxylesterase</fullName>
    </submittedName>
</protein>
<organism evidence="2 3">
    <name type="scientific">Noviherbaspirillum humi</name>
    <dbReference type="NCBI Taxonomy" id="1688639"/>
    <lineage>
        <taxon>Bacteria</taxon>
        <taxon>Pseudomonadati</taxon>
        <taxon>Pseudomonadota</taxon>
        <taxon>Betaproteobacteria</taxon>
        <taxon>Burkholderiales</taxon>
        <taxon>Oxalobacteraceae</taxon>
        <taxon>Noviherbaspirillum</taxon>
    </lineage>
</organism>
<evidence type="ECO:0000259" key="1">
    <source>
        <dbReference type="Pfam" id="PF12697"/>
    </source>
</evidence>
<accession>A0A239LA92</accession>
<keyword evidence="3" id="KW-1185">Reference proteome</keyword>
<evidence type="ECO:0000313" key="3">
    <source>
        <dbReference type="Proteomes" id="UP000198284"/>
    </source>
</evidence>
<dbReference type="PANTHER" id="PTHR43798">
    <property type="entry name" value="MONOACYLGLYCEROL LIPASE"/>
    <property type="match status" value="1"/>
</dbReference>
<dbReference type="OrthoDB" id="2086224at2"/>
<dbReference type="InterPro" id="IPR029058">
    <property type="entry name" value="AB_hydrolase_fold"/>
</dbReference>
<sequence length="234" mass="26051">MKTLYLLCGLLCDSVVWEAQARALRSRYDVRVVSFEGLDSFAAMAEKVLADAPQRFALAGHSMGGRVAMEVYRRAPERFERLMLLDTGYEGVAAGEAEKRGVMVDLAKREGIDAIAGPWGLPMLSPAHREDKALVKAVFDMVGRMSPEIYARQTNALLTRPDATSVLESITCPTMIVCGMEDGWSPPARHEQMAKHVPHCELRLIDDCGHMAMMEQPEAILKVMEEWLEMPVRS</sequence>
<dbReference type="EMBL" id="FZOT01000021">
    <property type="protein sequence ID" value="SNT27546.1"/>
    <property type="molecule type" value="Genomic_DNA"/>
</dbReference>
<dbReference type="Gene3D" id="3.40.50.1820">
    <property type="entry name" value="alpha/beta hydrolase"/>
    <property type="match status" value="1"/>
</dbReference>
<gene>
    <name evidence="2" type="ORF">SAMN06265795_12114</name>
</gene>
<dbReference type="Proteomes" id="UP000198284">
    <property type="component" value="Unassembled WGS sequence"/>
</dbReference>
<dbReference type="InterPro" id="IPR000073">
    <property type="entry name" value="AB_hydrolase_1"/>
</dbReference>
<dbReference type="RefSeq" id="WP_089401349.1">
    <property type="nucleotide sequence ID" value="NZ_FZOT01000021.1"/>
</dbReference>